<keyword evidence="1" id="KW-0436">Ligase</keyword>
<comment type="caution">
    <text evidence="1">The sequence shown here is derived from an EMBL/GenBank/DDBJ whole genome shotgun (WGS) entry which is preliminary data.</text>
</comment>
<sequence length="420" mass="46504">MISQPLQTCDHAMIVTAHPLAAARTIASRARDVAAFRGIRPADPELGLKEVLDTFPVTDKKFYIQHGAQAYQESERSVLLFAESSGTSGSKPLLTPRGRTDLTWNTYNQSLAYRRHLIAGQDRVMLLNPSVMSPFIEGSARALYDLGVAHMRAFPIPKICDWARIGRLINDYGITAMMSTPTLILKLLFELDRLKIRTPSLVKLLVTGEHLSRPLLKAFDSLLGIPGAARPLIYGSSEAASVMYGREDGDYIGYTRDFVFEILPIEAEWQDRISQNLSANAQFGRLAISWLRDGIMTLVRFDTGDLFSCWPDPHSEDIIFRSHGRANVAGLSPVQIDQIEGALWAGESTLGNVVHYDLFVGASDVDVSLITRPEVILSASSSLITELEDIIAKKINLKVNPASHSFFEFSPAAKTNRFQQ</sequence>
<proteinExistence type="predicted"/>
<dbReference type="SUPFAM" id="SSF56801">
    <property type="entry name" value="Acetyl-CoA synthetase-like"/>
    <property type="match status" value="1"/>
</dbReference>
<gene>
    <name evidence="1" type="ORF">GGQ73_004543</name>
</gene>
<dbReference type="GO" id="GO:0047475">
    <property type="term" value="F:phenylacetate-CoA ligase activity"/>
    <property type="evidence" value="ECO:0007669"/>
    <property type="project" value="UniProtKB-EC"/>
</dbReference>
<organism evidence="1 2">
    <name type="scientific">Rhizobium skierniewicense</name>
    <dbReference type="NCBI Taxonomy" id="984260"/>
    <lineage>
        <taxon>Bacteria</taxon>
        <taxon>Pseudomonadati</taxon>
        <taxon>Pseudomonadota</taxon>
        <taxon>Alphaproteobacteria</taxon>
        <taxon>Hyphomicrobiales</taxon>
        <taxon>Rhizobiaceae</taxon>
        <taxon>Rhizobium/Agrobacterium group</taxon>
        <taxon>Rhizobium</taxon>
    </lineage>
</organism>
<dbReference type="AlphaFoldDB" id="A0A7W6CH31"/>
<dbReference type="RefSeq" id="WP_183897859.1">
    <property type="nucleotide sequence ID" value="NZ_JACIDV010000021.1"/>
</dbReference>
<dbReference type="Proteomes" id="UP000565286">
    <property type="component" value="Unassembled WGS sequence"/>
</dbReference>
<accession>A0A7W6CH31</accession>
<dbReference type="InterPro" id="IPR042099">
    <property type="entry name" value="ANL_N_sf"/>
</dbReference>
<dbReference type="PANTHER" id="PTHR43845:SF1">
    <property type="entry name" value="BLR5969 PROTEIN"/>
    <property type="match status" value="1"/>
</dbReference>
<keyword evidence="2" id="KW-1185">Reference proteome</keyword>
<evidence type="ECO:0000313" key="2">
    <source>
        <dbReference type="Proteomes" id="UP000565286"/>
    </source>
</evidence>
<dbReference type="PANTHER" id="PTHR43845">
    <property type="entry name" value="BLR5969 PROTEIN"/>
    <property type="match status" value="1"/>
</dbReference>
<name>A0A7W6CH31_9HYPH</name>
<dbReference type="Gene3D" id="3.40.50.12780">
    <property type="entry name" value="N-terminal domain of ligase-like"/>
    <property type="match status" value="1"/>
</dbReference>
<evidence type="ECO:0000313" key="1">
    <source>
        <dbReference type="EMBL" id="MBB3948555.1"/>
    </source>
</evidence>
<reference evidence="1 2" key="1">
    <citation type="submission" date="2020-08" db="EMBL/GenBank/DDBJ databases">
        <title>Genomic Encyclopedia of Type Strains, Phase IV (KMG-IV): sequencing the most valuable type-strain genomes for metagenomic binning, comparative biology and taxonomic classification.</title>
        <authorList>
            <person name="Goeker M."/>
        </authorList>
    </citation>
    <scope>NUCLEOTIDE SEQUENCE [LARGE SCALE GENOMIC DNA]</scope>
    <source>
        <strain evidence="1 2">DSM 26438</strain>
    </source>
</reference>
<dbReference type="EC" id="6.2.1.30" evidence="1"/>
<protein>
    <submittedName>
        <fullName evidence="1">Phenylacetate-CoA ligase</fullName>
        <ecNumber evidence="1">6.2.1.30</ecNumber>
    </submittedName>
</protein>
<dbReference type="EMBL" id="JACIDV010000021">
    <property type="protein sequence ID" value="MBB3948555.1"/>
    <property type="molecule type" value="Genomic_DNA"/>
</dbReference>